<name>V8NJN9_OPHHA</name>
<dbReference type="GO" id="GO:1903479">
    <property type="term" value="P:mitotic actomyosin contractile ring assembly actin filament organization"/>
    <property type="evidence" value="ECO:0007669"/>
    <property type="project" value="TreeGrafter"/>
</dbReference>
<protein>
    <submittedName>
        <fullName evidence="2">Ras GTPase-activating-like protein IQGAP3</fullName>
    </submittedName>
</protein>
<comment type="caution">
    <text evidence="2">The sequence shown here is derived from an EMBL/GenBank/DDBJ whole genome shotgun (WGS) entry which is preliminary data.</text>
</comment>
<dbReference type="GO" id="GO:0005096">
    <property type="term" value="F:GTPase activator activity"/>
    <property type="evidence" value="ECO:0007669"/>
    <property type="project" value="TreeGrafter"/>
</dbReference>
<dbReference type="AlphaFoldDB" id="V8NJN9"/>
<proteinExistence type="predicted"/>
<gene>
    <name evidence="2" type="primary">IQGAP3</name>
    <name evidence="2" type="ORF">L345_12371</name>
</gene>
<feature type="non-terminal residue" evidence="2">
    <location>
        <position position="1"/>
    </location>
</feature>
<dbReference type="OrthoDB" id="775356at2759"/>
<dbReference type="InterPro" id="IPR001715">
    <property type="entry name" value="CH_dom"/>
</dbReference>
<dbReference type="PANTHER" id="PTHR14149:SF10">
    <property type="entry name" value="RAS GTPASE-ACTIVATING-LIKE PROTEIN IQGAP3"/>
    <property type="match status" value="1"/>
</dbReference>
<evidence type="ECO:0000259" key="1">
    <source>
        <dbReference type="Pfam" id="PF00307"/>
    </source>
</evidence>
<organism evidence="2 3">
    <name type="scientific">Ophiophagus hannah</name>
    <name type="common">King cobra</name>
    <name type="synonym">Naja hannah</name>
    <dbReference type="NCBI Taxonomy" id="8665"/>
    <lineage>
        <taxon>Eukaryota</taxon>
        <taxon>Metazoa</taxon>
        <taxon>Chordata</taxon>
        <taxon>Craniata</taxon>
        <taxon>Vertebrata</taxon>
        <taxon>Euteleostomi</taxon>
        <taxon>Lepidosauria</taxon>
        <taxon>Squamata</taxon>
        <taxon>Bifurcata</taxon>
        <taxon>Unidentata</taxon>
        <taxon>Episquamata</taxon>
        <taxon>Toxicofera</taxon>
        <taxon>Serpentes</taxon>
        <taxon>Colubroidea</taxon>
        <taxon>Elapidae</taxon>
        <taxon>Elapinae</taxon>
        <taxon>Ophiophagus</taxon>
    </lineage>
</organism>
<accession>V8NJN9</accession>
<dbReference type="InterPro" id="IPR036872">
    <property type="entry name" value="CH_dom_sf"/>
</dbReference>
<dbReference type="Pfam" id="PF00307">
    <property type="entry name" value="CH"/>
    <property type="match status" value="1"/>
</dbReference>
<dbReference type="PANTHER" id="PTHR14149">
    <property type="entry name" value="RAS GTPASE-ACTIVATING PROTEIN WITH IQ MOTIF"/>
    <property type="match status" value="1"/>
</dbReference>
<dbReference type="Gene3D" id="1.10.418.10">
    <property type="entry name" value="Calponin-like domain"/>
    <property type="match status" value="1"/>
</dbReference>
<dbReference type="EMBL" id="AZIM01003603">
    <property type="protein sequence ID" value="ETE61873.1"/>
    <property type="molecule type" value="Genomic_DNA"/>
</dbReference>
<evidence type="ECO:0000313" key="3">
    <source>
        <dbReference type="Proteomes" id="UP000018936"/>
    </source>
</evidence>
<dbReference type="GO" id="GO:0051015">
    <property type="term" value="F:actin filament binding"/>
    <property type="evidence" value="ECO:0007669"/>
    <property type="project" value="TreeGrafter"/>
</dbReference>
<dbReference type="GO" id="GO:0005516">
    <property type="term" value="F:calmodulin binding"/>
    <property type="evidence" value="ECO:0007669"/>
    <property type="project" value="TreeGrafter"/>
</dbReference>
<sequence length="147" mass="16182">MDERRRQNVAYQYLCHLEEAKRWMEACLKEPLPPPTELEESLRNGVTLAKLGHFCAPDTFPLGKIYDLDQARFQVRGSGLEPSWSGTGASQLPVRQGLLSGLAGFALGGSPWGRLEEAPLQAPKLVRSLELGLLQAIGAQVLLMRSL</sequence>
<feature type="domain" description="Calponin-homology (CH)" evidence="1">
    <location>
        <begin position="18"/>
        <end position="65"/>
    </location>
</feature>
<evidence type="ECO:0000313" key="2">
    <source>
        <dbReference type="EMBL" id="ETE61873.1"/>
    </source>
</evidence>
<dbReference type="GO" id="GO:0005938">
    <property type="term" value="C:cell cortex"/>
    <property type="evidence" value="ECO:0007669"/>
    <property type="project" value="TreeGrafter"/>
</dbReference>
<dbReference type="SUPFAM" id="SSF47576">
    <property type="entry name" value="Calponin-homology domain, CH-domain"/>
    <property type="match status" value="1"/>
</dbReference>
<dbReference type="Proteomes" id="UP000018936">
    <property type="component" value="Unassembled WGS sequence"/>
</dbReference>
<keyword evidence="3" id="KW-1185">Reference proteome</keyword>
<reference evidence="2 3" key="1">
    <citation type="journal article" date="2013" name="Proc. Natl. Acad. Sci. U.S.A.">
        <title>The king cobra genome reveals dynamic gene evolution and adaptation in the snake venom system.</title>
        <authorList>
            <person name="Vonk F.J."/>
            <person name="Casewell N.R."/>
            <person name="Henkel C.V."/>
            <person name="Heimberg A.M."/>
            <person name="Jansen H.J."/>
            <person name="McCleary R.J."/>
            <person name="Kerkkamp H.M."/>
            <person name="Vos R.A."/>
            <person name="Guerreiro I."/>
            <person name="Calvete J.J."/>
            <person name="Wuster W."/>
            <person name="Woods A.E."/>
            <person name="Logan J.M."/>
            <person name="Harrison R.A."/>
            <person name="Castoe T.A."/>
            <person name="de Koning A.P."/>
            <person name="Pollock D.D."/>
            <person name="Yandell M."/>
            <person name="Calderon D."/>
            <person name="Renjifo C."/>
            <person name="Currier R.B."/>
            <person name="Salgado D."/>
            <person name="Pla D."/>
            <person name="Sanz L."/>
            <person name="Hyder A.S."/>
            <person name="Ribeiro J.M."/>
            <person name="Arntzen J.W."/>
            <person name="van den Thillart G.E."/>
            <person name="Boetzer M."/>
            <person name="Pirovano W."/>
            <person name="Dirks R.P."/>
            <person name="Spaink H.P."/>
            <person name="Duboule D."/>
            <person name="McGlinn E."/>
            <person name="Kini R.M."/>
            <person name="Richardson M.K."/>
        </authorList>
    </citation>
    <scope>NUCLEOTIDE SEQUENCE</scope>
    <source>
        <tissue evidence="2">Blood</tissue>
    </source>
</reference>